<dbReference type="Proteomes" id="UP001174909">
    <property type="component" value="Unassembled WGS sequence"/>
</dbReference>
<proteinExistence type="predicted"/>
<dbReference type="EC" id="3.1.3.48" evidence="1"/>
<evidence type="ECO:0000313" key="6">
    <source>
        <dbReference type="EMBL" id="CAI8043308.1"/>
    </source>
</evidence>
<evidence type="ECO:0000256" key="4">
    <source>
        <dbReference type="SAM" id="MobiDB-lite"/>
    </source>
</evidence>
<organism evidence="6 7">
    <name type="scientific">Geodia barretti</name>
    <name type="common">Barrett's horny sponge</name>
    <dbReference type="NCBI Taxonomy" id="519541"/>
    <lineage>
        <taxon>Eukaryota</taxon>
        <taxon>Metazoa</taxon>
        <taxon>Porifera</taxon>
        <taxon>Demospongiae</taxon>
        <taxon>Heteroscleromorpha</taxon>
        <taxon>Tetractinellida</taxon>
        <taxon>Astrophorina</taxon>
        <taxon>Geodiidae</taxon>
        <taxon>Geodia</taxon>
    </lineage>
</organism>
<comment type="caution">
    <text evidence="6">The sequence shown here is derived from an EMBL/GenBank/DDBJ whole genome shotgun (WGS) entry which is preliminary data.</text>
</comment>
<dbReference type="SUPFAM" id="SSF52799">
    <property type="entry name" value="(Phosphotyrosine protein) phosphatases II"/>
    <property type="match status" value="1"/>
</dbReference>
<keyword evidence="2" id="KW-0378">Hydrolase</keyword>
<name>A0AA35T982_GEOBA</name>
<evidence type="ECO:0000259" key="5">
    <source>
        <dbReference type="PROSITE" id="PS50056"/>
    </source>
</evidence>
<evidence type="ECO:0000256" key="2">
    <source>
        <dbReference type="ARBA" id="ARBA00022801"/>
    </source>
</evidence>
<gene>
    <name evidence="6" type="ORF">GBAR_LOCUS24037</name>
</gene>
<feature type="compositionally biased region" description="Low complexity" evidence="4">
    <location>
        <begin position="196"/>
        <end position="228"/>
    </location>
</feature>
<dbReference type="Gene3D" id="3.90.190.10">
    <property type="entry name" value="Protein tyrosine phosphatase superfamily"/>
    <property type="match status" value="1"/>
</dbReference>
<dbReference type="InterPro" id="IPR022778">
    <property type="entry name" value="CDKN3"/>
</dbReference>
<dbReference type="AlphaFoldDB" id="A0AA35T982"/>
<sequence length="228" mass="24663">MVFFPPPSLDNEWDSEEEDGIADQHPLDVCCVPVNSFQLVVSSLPGRRCAGIRRSLVADIGTLRKAGVQDVFVLCTEAELRRCHVPTLPVDYLEHGLVPHHHPLDDDHLSLSLTLPLLQELHSVLLAGRQTAIHCTDGLGHSCLMVVLLAMLLDSDLPPMVAMEIVQRARGPAAIQTIKQYNFAMDFRKNLSECDASSSPGNPSSSHLNLPSSALPVSSSASTAAVFS</sequence>
<protein>
    <recommendedName>
        <fullName evidence="1">protein-tyrosine-phosphatase</fullName>
        <ecNumber evidence="1">3.1.3.48</ecNumber>
    </recommendedName>
</protein>
<evidence type="ECO:0000256" key="3">
    <source>
        <dbReference type="ARBA" id="ARBA00022912"/>
    </source>
</evidence>
<dbReference type="InterPro" id="IPR000387">
    <property type="entry name" value="Tyr_Pase_dom"/>
</dbReference>
<feature type="domain" description="Tyrosine specific protein phosphatases" evidence="5">
    <location>
        <begin position="115"/>
        <end position="182"/>
    </location>
</feature>
<evidence type="ECO:0000256" key="1">
    <source>
        <dbReference type="ARBA" id="ARBA00013064"/>
    </source>
</evidence>
<dbReference type="PROSITE" id="PS50056">
    <property type="entry name" value="TYR_PHOSPHATASE_2"/>
    <property type="match status" value="1"/>
</dbReference>
<feature type="region of interest" description="Disordered" evidence="4">
    <location>
        <begin position="194"/>
        <end position="228"/>
    </location>
</feature>
<dbReference type="Pfam" id="PF05706">
    <property type="entry name" value="CDKN3"/>
    <property type="match status" value="1"/>
</dbReference>
<dbReference type="GO" id="GO:0004725">
    <property type="term" value="F:protein tyrosine phosphatase activity"/>
    <property type="evidence" value="ECO:0007669"/>
    <property type="project" value="UniProtKB-EC"/>
</dbReference>
<dbReference type="InterPro" id="IPR029021">
    <property type="entry name" value="Prot-tyrosine_phosphatase-like"/>
</dbReference>
<accession>A0AA35T982</accession>
<evidence type="ECO:0000313" key="7">
    <source>
        <dbReference type="Proteomes" id="UP001174909"/>
    </source>
</evidence>
<dbReference type="EMBL" id="CASHTH010003317">
    <property type="protein sequence ID" value="CAI8043308.1"/>
    <property type="molecule type" value="Genomic_DNA"/>
</dbReference>
<keyword evidence="3" id="KW-0904">Protein phosphatase</keyword>
<reference evidence="6" key="1">
    <citation type="submission" date="2023-03" db="EMBL/GenBank/DDBJ databases">
        <authorList>
            <person name="Steffen K."/>
            <person name="Cardenas P."/>
        </authorList>
    </citation>
    <scope>NUCLEOTIDE SEQUENCE</scope>
</reference>
<keyword evidence="7" id="KW-1185">Reference proteome</keyword>